<dbReference type="AlphaFoldDB" id="A0A7S7AHL7"/>
<evidence type="ECO:0000313" key="2">
    <source>
        <dbReference type="Proteomes" id="UP000593966"/>
    </source>
</evidence>
<evidence type="ECO:0008006" key="3">
    <source>
        <dbReference type="Google" id="ProtNLM"/>
    </source>
</evidence>
<gene>
    <name evidence="1" type="ORF">G0028_09535</name>
</gene>
<evidence type="ECO:0000313" key="1">
    <source>
        <dbReference type="EMBL" id="QOW46116.1"/>
    </source>
</evidence>
<name>A0A7S7AHL7_9GAMM</name>
<reference evidence="1 2" key="1">
    <citation type="submission" date="2020-02" db="EMBL/GenBank/DDBJ databases">
        <title>Tigecycline-resistant Acinetobacter species from pigs and migratory birds.</title>
        <authorList>
            <person name="Chen C."/>
            <person name="Sun J."/>
            <person name="Liao X.-P."/>
            <person name="Liu Y.-H."/>
        </authorList>
    </citation>
    <scope>NUCLEOTIDE SEQUENCE [LARGE SCALE GENOMIC DNA]</scope>
    <source>
        <strain evidence="1 2">YH12207_T</strain>
    </source>
</reference>
<proteinExistence type="predicted"/>
<dbReference type="RefSeq" id="WP_180045179.1">
    <property type="nucleotide sequence ID" value="NZ_CP048659.1"/>
</dbReference>
<sequence length="63" mass="7689">MKKSNIQTQRNSWTTEQDCFLIEHNALSMQELRQHLPYSEVDIQNRKKILGLNQRDRQMRKFL</sequence>
<dbReference type="EMBL" id="CP048659">
    <property type="protein sequence ID" value="QOW46116.1"/>
    <property type="molecule type" value="Genomic_DNA"/>
</dbReference>
<protein>
    <recommendedName>
        <fullName evidence="3">Acyl-CoA thioesterase</fullName>
    </recommendedName>
</protein>
<accession>A0A7S7AHL7</accession>
<dbReference type="Proteomes" id="UP000593966">
    <property type="component" value="Chromosome"/>
</dbReference>
<keyword evidence="2" id="KW-1185">Reference proteome</keyword>
<organism evidence="1 2">
    <name type="scientific">Acinetobacter piscicola</name>
    <dbReference type="NCBI Taxonomy" id="2006115"/>
    <lineage>
        <taxon>Bacteria</taxon>
        <taxon>Pseudomonadati</taxon>
        <taxon>Pseudomonadota</taxon>
        <taxon>Gammaproteobacteria</taxon>
        <taxon>Moraxellales</taxon>
        <taxon>Moraxellaceae</taxon>
        <taxon>Acinetobacter</taxon>
    </lineage>
</organism>